<dbReference type="PANTHER" id="PTHR30441">
    <property type="entry name" value="DUF748 DOMAIN-CONTAINING PROTEIN"/>
    <property type="match status" value="1"/>
</dbReference>
<evidence type="ECO:0000313" key="3">
    <source>
        <dbReference type="EMBL" id="MCG2577623.1"/>
    </source>
</evidence>
<sequence>MVEAALRELEEGGYIAPQVGGTPVWQDSRQGAETGQQSEPPQPMSQFSVFGPQTGAPNSQVRAGAASGFPSLGKPSLSPRGRAGESGFKPSMAPQPYQRTVPEHVAGNADAGRWRLRRRHLALGLGGIMLLGVAIALLYPYDRFKPAFETSASQYIGAPVKIGAIGMALLPMPHFRLSNLSIGASGEGRVAEVRIASPWALLGGKPLQISRIDVTGVQLMASQLVAMPFFKVDGPVSGVALVRKLHFEHSRLVFGEGAEFPDIYGQLDFQADGKLDKATIESDDRTMLVEARPGPLGIALNIEGRAWKPAGTTAQFASLQAKGILQKDKLLVQNIDTTFLGGVLRGDWLLDWGHGLAMAGDATLSRIDTRKLGAAFAPSLKLEGEMSGTVKLRSSAANWEALWRNAEVVLNTEITRGTLYGVDLGEAARRNGVSEVRAGVTKFDRLRSTISINPRQIALKDVRMDAGMVTAAGQFVAGRDGQVDGNMAVTLQTSVAKMNVPVHVYGSLPDLIAVGQR</sequence>
<keyword evidence="4" id="KW-1185">Reference proteome</keyword>
<dbReference type="EMBL" id="JAKLTN010000002">
    <property type="protein sequence ID" value="MCG2577623.1"/>
    <property type="molecule type" value="Genomic_DNA"/>
</dbReference>
<dbReference type="InterPro" id="IPR052894">
    <property type="entry name" value="AsmA-related"/>
</dbReference>
<keyword evidence="2" id="KW-0812">Transmembrane</keyword>
<name>A0ABS9K386_9RHOO</name>
<protein>
    <recommendedName>
        <fullName evidence="5">AsmA-like C-terminal domain-containing protein</fullName>
    </recommendedName>
</protein>
<feature type="compositionally biased region" description="Polar residues" evidence="1">
    <location>
        <begin position="25"/>
        <end position="48"/>
    </location>
</feature>
<reference evidence="3" key="1">
    <citation type="submission" date="2022-01" db="EMBL/GenBank/DDBJ databases">
        <authorList>
            <person name="Jo J.-H."/>
            <person name="Im W.-T."/>
        </authorList>
    </citation>
    <scope>NUCLEOTIDE SEQUENCE</scope>
    <source>
        <strain evidence="3">XY25</strain>
    </source>
</reference>
<evidence type="ECO:0000313" key="4">
    <source>
        <dbReference type="Proteomes" id="UP001165384"/>
    </source>
</evidence>
<evidence type="ECO:0000256" key="2">
    <source>
        <dbReference type="SAM" id="Phobius"/>
    </source>
</evidence>
<comment type="caution">
    <text evidence="3">The sequence shown here is derived from an EMBL/GenBank/DDBJ whole genome shotgun (WGS) entry which is preliminary data.</text>
</comment>
<evidence type="ECO:0008006" key="5">
    <source>
        <dbReference type="Google" id="ProtNLM"/>
    </source>
</evidence>
<gene>
    <name evidence="3" type="ORF">LZ012_11525</name>
</gene>
<dbReference type="PANTHER" id="PTHR30441:SF4">
    <property type="entry name" value="PROTEIN ASMA"/>
    <property type="match status" value="1"/>
</dbReference>
<evidence type="ECO:0000256" key="1">
    <source>
        <dbReference type="SAM" id="MobiDB-lite"/>
    </source>
</evidence>
<keyword evidence="2" id="KW-0472">Membrane</keyword>
<dbReference type="Proteomes" id="UP001165384">
    <property type="component" value="Unassembled WGS sequence"/>
</dbReference>
<dbReference type="RefSeq" id="WP_275710922.1">
    <property type="nucleotide sequence ID" value="NZ_JAKLTN010000002.1"/>
</dbReference>
<feature type="region of interest" description="Disordered" evidence="1">
    <location>
        <begin position="1"/>
        <end position="99"/>
    </location>
</feature>
<feature type="compositionally biased region" description="Basic and acidic residues" evidence="1">
    <location>
        <begin position="1"/>
        <end position="10"/>
    </location>
</feature>
<feature type="transmembrane region" description="Helical" evidence="2">
    <location>
        <begin position="121"/>
        <end position="140"/>
    </location>
</feature>
<keyword evidence="2" id="KW-1133">Transmembrane helix</keyword>
<organism evidence="3 4">
    <name type="scientific">Dechloromonas hankyongensis</name>
    <dbReference type="NCBI Taxonomy" id="2908002"/>
    <lineage>
        <taxon>Bacteria</taxon>
        <taxon>Pseudomonadati</taxon>
        <taxon>Pseudomonadota</taxon>
        <taxon>Betaproteobacteria</taxon>
        <taxon>Rhodocyclales</taxon>
        <taxon>Azonexaceae</taxon>
        <taxon>Dechloromonas</taxon>
    </lineage>
</organism>
<accession>A0ABS9K386</accession>
<proteinExistence type="predicted"/>